<comment type="subcellular location">
    <subcellularLocation>
        <location evidence="1">Membrane</location>
        <topology evidence="1">Multi-pass membrane protein</topology>
    </subcellularLocation>
</comment>
<comment type="caution">
    <text evidence="6">The sequence shown here is derived from an EMBL/GenBank/DDBJ whole genome shotgun (WGS) entry which is preliminary data.</text>
</comment>
<protein>
    <recommendedName>
        <fullName evidence="8">ABC transporter family G domain-containing protein</fullName>
    </recommendedName>
</protein>
<dbReference type="GO" id="GO:0016020">
    <property type="term" value="C:membrane"/>
    <property type="evidence" value="ECO:0007669"/>
    <property type="project" value="UniProtKB-SubCell"/>
</dbReference>
<accession>A0ABD2U4A2</accession>
<keyword evidence="3" id="KW-0812">Transmembrane</keyword>
<evidence type="ECO:0000256" key="4">
    <source>
        <dbReference type="ARBA" id="ARBA00022989"/>
    </source>
</evidence>
<gene>
    <name evidence="6" type="ORF">AABB24_012494</name>
</gene>
<evidence type="ECO:0000256" key="2">
    <source>
        <dbReference type="ARBA" id="ARBA00022448"/>
    </source>
</evidence>
<evidence type="ECO:0000256" key="1">
    <source>
        <dbReference type="ARBA" id="ARBA00004141"/>
    </source>
</evidence>
<name>A0ABD2U4A2_9SOLN</name>
<dbReference type="PANTHER" id="PTHR48041">
    <property type="entry name" value="ABC TRANSPORTER G FAMILY MEMBER 28"/>
    <property type="match status" value="1"/>
</dbReference>
<dbReference type="AlphaFoldDB" id="A0ABD2U4A2"/>
<reference evidence="6 7" key="1">
    <citation type="submission" date="2024-05" db="EMBL/GenBank/DDBJ databases">
        <title>De novo assembly of an allotetraploid wild potato.</title>
        <authorList>
            <person name="Hosaka A.J."/>
        </authorList>
    </citation>
    <scope>NUCLEOTIDE SEQUENCE [LARGE SCALE GENOMIC DNA]</scope>
    <source>
        <tissue evidence="6">Young leaves</tissue>
    </source>
</reference>
<dbReference type="PANTHER" id="PTHR48041:SF41">
    <property type="entry name" value="ABC TRANSPORTER G FAMILY"/>
    <property type="match status" value="1"/>
</dbReference>
<organism evidence="6 7">
    <name type="scientific">Solanum stoloniferum</name>
    <dbReference type="NCBI Taxonomy" id="62892"/>
    <lineage>
        <taxon>Eukaryota</taxon>
        <taxon>Viridiplantae</taxon>
        <taxon>Streptophyta</taxon>
        <taxon>Embryophyta</taxon>
        <taxon>Tracheophyta</taxon>
        <taxon>Spermatophyta</taxon>
        <taxon>Magnoliopsida</taxon>
        <taxon>eudicotyledons</taxon>
        <taxon>Gunneridae</taxon>
        <taxon>Pentapetalae</taxon>
        <taxon>asterids</taxon>
        <taxon>lamiids</taxon>
        <taxon>Solanales</taxon>
        <taxon>Solanaceae</taxon>
        <taxon>Solanoideae</taxon>
        <taxon>Solaneae</taxon>
        <taxon>Solanum</taxon>
    </lineage>
</organism>
<keyword evidence="5" id="KW-0472">Membrane</keyword>
<sequence length="99" mass="11014">METLRYLAQDGHTVICSIHHSRGSVYAKFDDVALLAGGSLIYVGPANDEVLAYFSKFGGRKLQHNAIYSLSNQVIPRGHFYGQQQEAFHVYHMGQSNGQ</sequence>
<evidence type="ECO:0000256" key="5">
    <source>
        <dbReference type="ARBA" id="ARBA00023136"/>
    </source>
</evidence>
<keyword evidence="7" id="KW-1185">Reference proteome</keyword>
<evidence type="ECO:0000256" key="3">
    <source>
        <dbReference type="ARBA" id="ARBA00022692"/>
    </source>
</evidence>
<dbReference type="InterPro" id="IPR050352">
    <property type="entry name" value="ABCG_transporters"/>
</dbReference>
<keyword evidence="2" id="KW-0813">Transport</keyword>
<dbReference type="Proteomes" id="UP001627284">
    <property type="component" value="Unassembled WGS sequence"/>
</dbReference>
<dbReference type="EMBL" id="JBJKTR010000007">
    <property type="protein sequence ID" value="KAL3363225.1"/>
    <property type="molecule type" value="Genomic_DNA"/>
</dbReference>
<evidence type="ECO:0000313" key="6">
    <source>
        <dbReference type="EMBL" id="KAL3363225.1"/>
    </source>
</evidence>
<evidence type="ECO:0008006" key="8">
    <source>
        <dbReference type="Google" id="ProtNLM"/>
    </source>
</evidence>
<keyword evidence="4" id="KW-1133">Transmembrane helix</keyword>
<evidence type="ECO:0000313" key="7">
    <source>
        <dbReference type="Proteomes" id="UP001627284"/>
    </source>
</evidence>
<proteinExistence type="predicted"/>